<dbReference type="Gene3D" id="3.40.50.2300">
    <property type="match status" value="1"/>
</dbReference>
<dbReference type="PANTHER" id="PTHR44591">
    <property type="entry name" value="STRESS RESPONSE REGULATOR PROTEIN 1"/>
    <property type="match status" value="1"/>
</dbReference>
<dbReference type="InterPro" id="IPR050595">
    <property type="entry name" value="Bact_response_regulator"/>
</dbReference>
<sequence length="364" mass="41722">MKQLAGKVMIVEDDLEYLNLYREVLNTHFDVHFFTCARDALGAVNTLNPQAIILDLHLPDISGIELCNELNQPKRELTDVEIIFVSGETDIAQKLKAYELGAADFLGKPFEIEELKHKIASSIQRHITKQKLREEPLKNTYSLNHYNTQAPLCNQIMHFYNYLSGCTNLQNIADAFFSLMSNFGLQTSICFRLPNVKCLRDDHIRPTPIEEEIFQILRHTGQVHEFANRMLVNEEQVSFLIKNIECESLSFKEIKHSVSDIAQAMNAKIIALSALEEKTPTSCDLSRKLDELCFNISDYQNDTNRLLTIMTYKITEHLQSLNIPNEQNLRLNELIQNTIQEIDAASENILVTTSKLSELLKYSK</sequence>
<dbReference type="CDD" id="cd00156">
    <property type="entry name" value="REC"/>
    <property type="match status" value="1"/>
</dbReference>
<dbReference type="RefSeq" id="WP_284136038.1">
    <property type="nucleotide sequence ID" value="NZ_JASJUT010000001.1"/>
</dbReference>
<feature type="domain" description="Response regulatory" evidence="3">
    <location>
        <begin position="7"/>
        <end position="123"/>
    </location>
</feature>
<organism evidence="4 5">
    <name type="scientific">Pseudoalteromonas obscura</name>
    <dbReference type="NCBI Taxonomy" id="3048491"/>
    <lineage>
        <taxon>Bacteria</taxon>
        <taxon>Pseudomonadati</taxon>
        <taxon>Pseudomonadota</taxon>
        <taxon>Gammaproteobacteria</taxon>
        <taxon>Alteromonadales</taxon>
        <taxon>Pseudoalteromonadaceae</taxon>
        <taxon>Pseudoalteromonas</taxon>
    </lineage>
</organism>
<dbReference type="PROSITE" id="PS50110">
    <property type="entry name" value="RESPONSE_REGULATORY"/>
    <property type="match status" value="1"/>
</dbReference>
<evidence type="ECO:0000256" key="1">
    <source>
        <dbReference type="ARBA" id="ARBA00022553"/>
    </source>
</evidence>
<evidence type="ECO:0000256" key="2">
    <source>
        <dbReference type="PROSITE-ProRule" id="PRU00169"/>
    </source>
</evidence>
<dbReference type="InterPro" id="IPR001789">
    <property type="entry name" value="Sig_transdc_resp-reg_receiver"/>
</dbReference>
<gene>
    <name evidence="4" type="ORF">QNM18_00895</name>
</gene>
<keyword evidence="1 2" id="KW-0597">Phosphoprotein</keyword>
<feature type="modified residue" description="4-aspartylphosphate" evidence="2">
    <location>
        <position position="55"/>
    </location>
</feature>
<dbReference type="InterPro" id="IPR011006">
    <property type="entry name" value="CheY-like_superfamily"/>
</dbReference>
<evidence type="ECO:0000313" key="4">
    <source>
        <dbReference type="EMBL" id="MDK2593620.1"/>
    </source>
</evidence>
<comment type="caution">
    <text evidence="4">The sequence shown here is derived from an EMBL/GenBank/DDBJ whole genome shotgun (WGS) entry which is preliminary data.</text>
</comment>
<keyword evidence="5" id="KW-1185">Reference proteome</keyword>
<dbReference type="SUPFAM" id="SSF52172">
    <property type="entry name" value="CheY-like"/>
    <property type="match status" value="1"/>
</dbReference>
<name>A0ABT7EEB8_9GAMM</name>
<dbReference type="EMBL" id="JASJUT010000001">
    <property type="protein sequence ID" value="MDK2593620.1"/>
    <property type="molecule type" value="Genomic_DNA"/>
</dbReference>
<dbReference type="PANTHER" id="PTHR44591:SF3">
    <property type="entry name" value="RESPONSE REGULATORY DOMAIN-CONTAINING PROTEIN"/>
    <property type="match status" value="1"/>
</dbReference>
<evidence type="ECO:0000313" key="5">
    <source>
        <dbReference type="Proteomes" id="UP001231915"/>
    </source>
</evidence>
<proteinExistence type="predicted"/>
<evidence type="ECO:0000259" key="3">
    <source>
        <dbReference type="PROSITE" id="PS50110"/>
    </source>
</evidence>
<accession>A0ABT7EEB8</accession>
<dbReference type="Proteomes" id="UP001231915">
    <property type="component" value="Unassembled WGS sequence"/>
</dbReference>
<dbReference type="SMART" id="SM00448">
    <property type="entry name" value="REC"/>
    <property type="match status" value="1"/>
</dbReference>
<reference evidence="4 5" key="1">
    <citation type="submission" date="2023-05" db="EMBL/GenBank/DDBJ databases">
        <title>Pseudoalteromonas ardens sp. nov., Pseudoalteromonas obscura sp. nov., and Pseudoalteromonas umbrosa sp. nov., isolated from the coral Montipora capitata.</title>
        <authorList>
            <person name="Thomas E.M."/>
            <person name="Smith E.M."/>
            <person name="Papke E."/>
            <person name="Shlafstein M.D."/>
            <person name="Oline D.K."/>
            <person name="Videau P."/>
            <person name="Saw J.H."/>
            <person name="Strangman W.K."/>
            <person name="Ushijima B."/>
        </authorList>
    </citation>
    <scope>NUCLEOTIDE SEQUENCE [LARGE SCALE GENOMIC DNA]</scope>
    <source>
        <strain evidence="4 5">P94</strain>
    </source>
</reference>
<protein>
    <submittedName>
        <fullName evidence="4">Response regulator</fullName>
    </submittedName>
</protein>
<dbReference type="Pfam" id="PF00072">
    <property type="entry name" value="Response_reg"/>
    <property type="match status" value="1"/>
</dbReference>